<evidence type="ECO:0000313" key="1">
    <source>
        <dbReference type="EMBL" id="CAD6199579.1"/>
    </source>
</evidence>
<protein>
    <submittedName>
        <fullName evidence="1">Uncharacterized protein</fullName>
    </submittedName>
</protein>
<proteinExistence type="predicted"/>
<keyword evidence="2" id="KW-1185">Reference proteome</keyword>
<sequence>MNIDPGAKRGIYNVVRTIGAPDAAPKSFRISEIEWLNSSNCNQNEFYWEQVDPNHNETVKLTAISSAVTTIQMKGQSLPN</sequence>
<gene>
    <name evidence="1" type="ORF">CAUJ_LOCUS15481</name>
</gene>
<name>A0A8S1HWQ4_9PELO</name>
<dbReference type="Proteomes" id="UP000835052">
    <property type="component" value="Unassembled WGS sequence"/>
</dbReference>
<evidence type="ECO:0000313" key="2">
    <source>
        <dbReference type="Proteomes" id="UP000835052"/>
    </source>
</evidence>
<dbReference type="EMBL" id="CAJGYM010000184">
    <property type="protein sequence ID" value="CAD6199579.1"/>
    <property type="molecule type" value="Genomic_DNA"/>
</dbReference>
<comment type="caution">
    <text evidence="1">The sequence shown here is derived from an EMBL/GenBank/DDBJ whole genome shotgun (WGS) entry which is preliminary data.</text>
</comment>
<organism evidence="1 2">
    <name type="scientific">Caenorhabditis auriculariae</name>
    <dbReference type="NCBI Taxonomy" id="2777116"/>
    <lineage>
        <taxon>Eukaryota</taxon>
        <taxon>Metazoa</taxon>
        <taxon>Ecdysozoa</taxon>
        <taxon>Nematoda</taxon>
        <taxon>Chromadorea</taxon>
        <taxon>Rhabditida</taxon>
        <taxon>Rhabditina</taxon>
        <taxon>Rhabditomorpha</taxon>
        <taxon>Rhabditoidea</taxon>
        <taxon>Rhabditidae</taxon>
        <taxon>Peloderinae</taxon>
        <taxon>Caenorhabditis</taxon>
    </lineage>
</organism>
<accession>A0A8S1HWQ4</accession>
<dbReference type="AlphaFoldDB" id="A0A8S1HWQ4"/>
<reference evidence="1" key="1">
    <citation type="submission" date="2020-10" db="EMBL/GenBank/DDBJ databases">
        <authorList>
            <person name="Kikuchi T."/>
        </authorList>
    </citation>
    <scope>NUCLEOTIDE SEQUENCE</scope>
    <source>
        <strain evidence="1">NKZ352</strain>
    </source>
</reference>